<reference evidence="1" key="1">
    <citation type="submission" date="2014-03" db="EMBL/GenBank/DDBJ databases">
        <title>The sialotranscriptome of Amblyomma triste, Amblyomma parvum and Amblyomma cajennense ticks, uncovered by 454-based RNA-seq.</title>
        <authorList>
            <person name="Garcia G.R."/>
            <person name="Gardinassi L.G."/>
            <person name="Ribeiro J.M."/>
            <person name="Anatriello E."/>
            <person name="Ferreira B.R."/>
            <person name="Moreira H.N."/>
            <person name="Mafra C."/>
            <person name="Olegario M.M."/>
            <person name="Szabo P.J."/>
            <person name="Miranda-Santos I.K."/>
            <person name="Maruyama S.R."/>
        </authorList>
    </citation>
    <scope>NUCLEOTIDE SEQUENCE</scope>
    <source>
        <strain evidence="1">Mato Grasso do Sul</strain>
        <tissue evidence="1">Salivary glands</tissue>
    </source>
</reference>
<dbReference type="AlphaFoldDB" id="A0A023G4W5"/>
<proteinExistence type="evidence at transcript level"/>
<accession>A0A023G4W5</accession>
<dbReference type="EMBL" id="GBBM01007505">
    <property type="protein sequence ID" value="JAC27913.1"/>
    <property type="molecule type" value="mRNA"/>
</dbReference>
<evidence type="ECO:0000313" key="1">
    <source>
        <dbReference type="EMBL" id="JAC27913.1"/>
    </source>
</evidence>
<name>A0A023G4W5_AMBTT</name>
<organism evidence="1">
    <name type="scientific">Amblyomma triste</name>
    <name type="common">Neotropical tick</name>
    <dbReference type="NCBI Taxonomy" id="251400"/>
    <lineage>
        <taxon>Eukaryota</taxon>
        <taxon>Metazoa</taxon>
        <taxon>Ecdysozoa</taxon>
        <taxon>Arthropoda</taxon>
        <taxon>Chelicerata</taxon>
        <taxon>Arachnida</taxon>
        <taxon>Acari</taxon>
        <taxon>Parasitiformes</taxon>
        <taxon>Ixodida</taxon>
        <taxon>Ixodoidea</taxon>
        <taxon>Ixodidae</taxon>
        <taxon>Amblyomminae</taxon>
        <taxon>Amblyomma</taxon>
    </lineage>
</organism>
<sequence>MWGRKILFSPRLLLVKPEGCAAFQSSFSFCFIIIFPFPPAPFPTSTVFLTVPELCVLVARKEFKCGKVVCESAANLQAGFSVYFTIFGVFCSCRSVERLEMWPHIITGHLQMGLWTLREAGVTLCEGHFRIFSLLRSAQDSLYTVRC</sequence>
<protein>
    <submittedName>
        <fullName evidence="1">Putative secreted protein</fullName>
    </submittedName>
</protein>